<dbReference type="RefSeq" id="WP_307430235.1">
    <property type="nucleotide sequence ID" value="NZ_JAUSVK010000001.1"/>
</dbReference>
<dbReference type="SMART" id="SM00460">
    <property type="entry name" value="TGc"/>
    <property type="match status" value="1"/>
</dbReference>
<dbReference type="PANTHER" id="PTHR33490:SF6">
    <property type="entry name" value="SLL1049 PROTEIN"/>
    <property type="match status" value="1"/>
</dbReference>
<dbReference type="EMBL" id="JAUSVK010000001">
    <property type="protein sequence ID" value="MDQ0393998.1"/>
    <property type="molecule type" value="Genomic_DNA"/>
</dbReference>
<dbReference type="InterPro" id="IPR002931">
    <property type="entry name" value="Transglutaminase-like"/>
</dbReference>
<dbReference type="InterPro" id="IPR038765">
    <property type="entry name" value="Papain-like_cys_pep_sf"/>
</dbReference>
<evidence type="ECO:0000259" key="1">
    <source>
        <dbReference type="SMART" id="SM00460"/>
    </source>
</evidence>
<sequence length="281" mass="30798">MRIRVAHDTLYRYERPAKSVIQTLRLTPRSHDGQHIVRWRITVDQDVRLSESEDAFGNVTHVFSAAGTIEEMHVRVEGEVETHDRAGVVRGVIERFPVSLYLRETALTQADEAIRDFAQAVAGNEGSPLGAAHALMQAIHERVAFVSDPKQAATTITEAFGAGRGICQDMAHLFIACARQLGIPARYVSGLLYRPGGEEASANANHAWAEAHIDGLGWIGFDPSLELCPMECHIRVAAALDYLGAAPMRGAYYGGDGEKLDVKFEISERSPRSQAQHQSQG</sequence>
<name>A0ABU0FHB3_9HYPH</name>
<organism evidence="2 3">
    <name type="scientific">Labrys monachus</name>
    <dbReference type="NCBI Taxonomy" id="217067"/>
    <lineage>
        <taxon>Bacteria</taxon>
        <taxon>Pseudomonadati</taxon>
        <taxon>Pseudomonadota</taxon>
        <taxon>Alphaproteobacteria</taxon>
        <taxon>Hyphomicrobiales</taxon>
        <taxon>Xanthobacteraceae</taxon>
        <taxon>Labrys</taxon>
    </lineage>
</organism>
<dbReference type="InterPro" id="IPR013589">
    <property type="entry name" value="Bac_transglu_N"/>
</dbReference>
<evidence type="ECO:0000313" key="2">
    <source>
        <dbReference type="EMBL" id="MDQ0393998.1"/>
    </source>
</evidence>
<gene>
    <name evidence="2" type="ORF">J3R73_003790</name>
</gene>
<dbReference type="Pfam" id="PF01841">
    <property type="entry name" value="Transglut_core"/>
    <property type="match status" value="1"/>
</dbReference>
<dbReference type="Pfam" id="PF08379">
    <property type="entry name" value="Bact_transglu_N"/>
    <property type="match status" value="1"/>
</dbReference>
<dbReference type="Gene3D" id="3.10.620.30">
    <property type="match status" value="1"/>
</dbReference>
<accession>A0ABU0FHB3</accession>
<evidence type="ECO:0000313" key="3">
    <source>
        <dbReference type="Proteomes" id="UP001237448"/>
    </source>
</evidence>
<feature type="domain" description="Transglutaminase-like" evidence="1">
    <location>
        <begin position="159"/>
        <end position="225"/>
    </location>
</feature>
<dbReference type="Proteomes" id="UP001237448">
    <property type="component" value="Unassembled WGS sequence"/>
</dbReference>
<dbReference type="SUPFAM" id="SSF54001">
    <property type="entry name" value="Cysteine proteinases"/>
    <property type="match status" value="1"/>
</dbReference>
<reference evidence="2 3" key="1">
    <citation type="submission" date="2023-07" db="EMBL/GenBank/DDBJ databases">
        <title>Genomic Encyclopedia of Type Strains, Phase IV (KMG-IV): sequencing the most valuable type-strain genomes for metagenomic binning, comparative biology and taxonomic classification.</title>
        <authorList>
            <person name="Goeker M."/>
        </authorList>
    </citation>
    <scope>NUCLEOTIDE SEQUENCE [LARGE SCALE GENOMIC DNA]</scope>
    <source>
        <strain evidence="2 3">DSM 5896</strain>
    </source>
</reference>
<keyword evidence="3" id="KW-1185">Reference proteome</keyword>
<dbReference type="PANTHER" id="PTHR33490">
    <property type="entry name" value="BLR5614 PROTEIN-RELATED"/>
    <property type="match status" value="1"/>
</dbReference>
<comment type="caution">
    <text evidence="2">The sequence shown here is derived from an EMBL/GenBank/DDBJ whole genome shotgun (WGS) entry which is preliminary data.</text>
</comment>
<protein>
    <submittedName>
        <fullName evidence="2">Transglutaminase-like putative cysteine protease</fullName>
    </submittedName>
</protein>
<proteinExistence type="predicted"/>